<evidence type="ECO:0000313" key="3">
    <source>
        <dbReference type="RefSeq" id="XP_026753402.2"/>
    </source>
</evidence>
<protein>
    <submittedName>
        <fullName evidence="3">Uncharacterized protein LOC113513608</fullName>
    </submittedName>
</protein>
<dbReference type="RefSeq" id="XP_026753402.2">
    <property type="nucleotide sequence ID" value="XM_026897601.3"/>
</dbReference>
<accession>A0A6J1WH00</accession>
<evidence type="ECO:0000313" key="2">
    <source>
        <dbReference type="Proteomes" id="UP001652740"/>
    </source>
</evidence>
<keyword evidence="2" id="KW-1185">Reference proteome</keyword>
<keyword evidence="1" id="KW-0732">Signal</keyword>
<reference evidence="3" key="1">
    <citation type="submission" date="2025-08" db="UniProtKB">
        <authorList>
            <consortium name="RefSeq"/>
        </authorList>
    </citation>
    <scope>IDENTIFICATION</scope>
    <source>
        <tissue evidence="3">Whole larvae</tissue>
    </source>
</reference>
<organism evidence="2 3">
    <name type="scientific">Galleria mellonella</name>
    <name type="common">Greater wax moth</name>
    <dbReference type="NCBI Taxonomy" id="7137"/>
    <lineage>
        <taxon>Eukaryota</taxon>
        <taxon>Metazoa</taxon>
        <taxon>Ecdysozoa</taxon>
        <taxon>Arthropoda</taxon>
        <taxon>Hexapoda</taxon>
        <taxon>Insecta</taxon>
        <taxon>Pterygota</taxon>
        <taxon>Neoptera</taxon>
        <taxon>Endopterygota</taxon>
        <taxon>Lepidoptera</taxon>
        <taxon>Glossata</taxon>
        <taxon>Ditrysia</taxon>
        <taxon>Pyraloidea</taxon>
        <taxon>Pyralidae</taxon>
        <taxon>Galleriinae</taxon>
        <taxon>Galleria</taxon>
    </lineage>
</organism>
<evidence type="ECO:0000256" key="1">
    <source>
        <dbReference type="SAM" id="SignalP"/>
    </source>
</evidence>
<dbReference type="GeneID" id="113513608"/>
<dbReference type="KEGG" id="gmw:113513608"/>
<dbReference type="Proteomes" id="UP001652740">
    <property type="component" value="Unplaced"/>
</dbReference>
<proteinExistence type="predicted"/>
<dbReference type="InParanoid" id="A0A6J1WH00"/>
<sequence length="412" mass="47544">MAPFYVFLVFLIQGSLTLANKEDASEHEETTRDILKETPDIDAVSEIKDINKEWLDIFLLPEDNNLFPTPSAAMMSQLTKSDKPAEEQIEDIKELATQISLAIQSEMANLLRYALKDCDSELEENSLRKKRSAESPMDSSQLVMRLLRHIKSNNEYQNIAIDKMMTAQEIADKYGIEFNPDPEILSDLATAANDQAKEMTSILNDVLKIKNITQSTVEFKPVEQESVKNSTNEDAYYVYSVQVPEHEIIAQLNAVPHHEYHPEIIQYVPQDMNHYQYDLRAKQNHYYYPESQIVPPPVHQHYNPVSPMPNFYEPNTLYPSQEFYPKYCPTEPVTTTTTIVLPIEELIEPEPQLVGEEYEETVTSKVYVDHGDEPGESTVNHVMTYTISEKSHFKTPKVEKLPQQMQYYFFLM</sequence>
<name>A0A6J1WH00_GALME</name>
<feature type="chain" id="PRO_5045547334" evidence="1">
    <location>
        <begin position="20"/>
        <end position="412"/>
    </location>
</feature>
<dbReference type="AlphaFoldDB" id="A0A6J1WH00"/>
<feature type="signal peptide" evidence="1">
    <location>
        <begin position="1"/>
        <end position="19"/>
    </location>
</feature>
<gene>
    <name evidence="3" type="primary">LOC113513608</name>
</gene>